<feature type="domain" description="PAS" evidence="7">
    <location>
        <begin position="306"/>
        <end position="353"/>
    </location>
</feature>
<dbReference type="EMBL" id="JBHUFC010000002">
    <property type="protein sequence ID" value="MFD1787017.1"/>
    <property type="molecule type" value="Genomic_DNA"/>
</dbReference>
<dbReference type="Gene3D" id="3.30.565.10">
    <property type="entry name" value="Histidine kinase-like ATPase, C-terminal domain"/>
    <property type="match status" value="1"/>
</dbReference>
<dbReference type="Gene3D" id="1.10.287.130">
    <property type="match status" value="1"/>
</dbReference>
<dbReference type="SMART" id="SM00388">
    <property type="entry name" value="HisKA"/>
    <property type="match status" value="1"/>
</dbReference>
<evidence type="ECO:0000256" key="2">
    <source>
        <dbReference type="ARBA" id="ARBA00012438"/>
    </source>
</evidence>
<dbReference type="InterPro" id="IPR001610">
    <property type="entry name" value="PAC"/>
</dbReference>
<feature type="domain" description="PAS" evidence="7">
    <location>
        <begin position="174"/>
        <end position="208"/>
    </location>
</feature>
<dbReference type="InterPro" id="IPR036097">
    <property type="entry name" value="HisK_dim/P_sf"/>
</dbReference>
<dbReference type="InterPro" id="IPR003661">
    <property type="entry name" value="HisK_dim/P_dom"/>
</dbReference>
<evidence type="ECO:0000256" key="3">
    <source>
        <dbReference type="ARBA" id="ARBA00022553"/>
    </source>
</evidence>
<evidence type="ECO:0000313" key="10">
    <source>
        <dbReference type="Proteomes" id="UP001597283"/>
    </source>
</evidence>
<dbReference type="InterPro" id="IPR036890">
    <property type="entry name" value="HATPase_C_sf"/>
</dbReference>
<comment type="caution">
    <text evidence="9">The sequence shown here is derived from an EMBL/GenBank/DDBJ whole genome shotgun (WGS) entry which is preliminary data.</text>
</comment>
<dbReference type="InterPro" id="IPR035965">
    <property type="entry name" value="PAS-like_dom_sf"/>
</dbReference>
<evidence type="ECO:0000259" key="5">
    <source>
        <dbReference type="PROSITE" id="PS50109"/>
    </source>
</evidence>
<dbReference type="Proteomes" id="UP001597283">
    <property type="component" value="Unassembled WGS sequence"/>
</dbReference>
<dbReference type="SMART" id="SM00091">
    <property type="entry name" value="PAS"/>
    <property type="match status" value="4"/>
</dbReference>
<feature type="modified residue" description="4-aspartylphosphate" evidence="4">
    <location>
        <position position="859"/>
    </location>
</feature>
<feature type="domain" description="PAS" evidence="7">
    <location>
        <begin position="436"/>
        <end position="501"/>
    </location>
</feature>
<dbReference type="PANTHER" id="PTHR43065">
    <property type="entry name" value="SENSOR HISTIDINE KINASE"/>
    <property type="match status" value="1"/>
</dbReference>
<proteinExistence type="predicted"/>
<organism evidence="9 10">
    <name type="scientific">Sphingomonas floccifaciens</name>
    <dbReference type="NCBI Taxonomy" id="1844115"/>
    <lineage>
        <taxon>Bacteria</taxon>
        <taxon>Pseudomonadati</taxon>
        <taxon>Pseudomonadota</taxon>
        <taxon>Alphaproteobacteria</taxon>
        <taxon>Sphingomonadales</taxon>
        <taxon>Sphingomonadaceae</taxon>
        <taxon>Sphingomonas</taxon>
    </lineage>
</organism>
<feature type="domain" description="PAC" evidence="8">
    <location>
        <begin position="376"/>
        <end position="432"/>
    </location>
</feature>
<dbReference type="Gene3D" id="3.30.450.20">
    <property type="entry name" value="PAS domain"/>
    <property type="match status" value="4"/>
</dbReference>
<dbReference type="PROSITE" id="PS50110">
    <property type="entry name" value="RESPONSE_REGULATORY"/>
    <property type="match status" value="1"/>
</dbReference>
<name>A0ABW4NA34_9SPHN</name>
<dbReference type="EC" id="2.7.13.3" evidence="2"/>
<gene>
    <name evidence="9" type="ORF">ACFSC3_05475</name>
</gene>
<dbReference type="PANTHER" id="PTHR43065:SF42">
    <property type="entry name" value="TWO-COMPONENT SENSOR PPRA"/>
    <property type="match status" value="1"/>
</dbReference>
<dbReference type="InterPro" id="IPR000014">
    <property type="entry name" value="PAS"/>
</dbReference>
<evidence type="ECO:0000259" key="6">
    <source>
        <dbReference type="PROSITE" id="PS50110"/>
    </source>
</evidence>
<dbReference type="Pfam" id="PF00512">
    <property type="entry name" value="HisKA"/>
    <property type="match status" value="1"/>
</dbReference>
<dbReference type="SUPFAM" id="SSF52172">
    <property type="entry name" value="CheY-like"/>
    <property type="match status" value="1"/>
</dbReference>
<feature type="domain" description="PAC" evidence="8">
    <location>
        <begin position="252"/>
        <end position="305"/>
    </location>
</feature>
<evidence type="ECO:0000259" key="7">
    <source>
        <dbReference type="PROSITE" id="PS50112"/>
    </source>
</evidence>
<dbReference type="Pfam" id="PF13426">
    <property type="entry name" value="PAS_9"/>
    <property type="match status" value="4"/>
</dbReference>
<dbReference type="SUPFAM" id="SSF47384">
    <property type="entry name" value="Homodimeric domain of signal transducing histidine kinase"/>
    <property type="match status" value="1"/>
</dbReference>
<keyword evidence="3 4" id="KW-0597">Phosphoprotein</keyword>
<evidence type="ECO:0000259" key="8">
    <source>
        <dbReference type="PROSITE" id="PS50113"/>
    </source>
</evidence>
<dbReference type="SMART" id="SM00448">
    <property type="entry name" value="REC"/>
    <property type="match status" value="1"/>
</dbReference>
<protein>
    <recommendedName>
        <fullName evidence="2">histidine kinase</fullName>
        <ecNumber evidence="2">2.7.13.3</ecNumber>
    </recommendedName>
</protein>
<dbReference type="PRINTS" id="PR00344">
    <property type="entry name" value="BCTRLSENSOR"/>
</dbReference>
<dbReference type="PROSITE" id="PS50112">
    <property type="entry name" value="PAS"/>
    <property type="match status" value="3"/>
</dbReference>
<dbReference type="InterPro" id="IPR001789">
    <property type="entry name" value="Sig_transdc_resp-reg_receiver"/>
</dbReference>
<dbReference type="SMART" id="SM00086">
    <property type="entry name" value="PAC"/>
    <property type="match status" value="4"/>
</dbReference>
<dbReference type="Pfam" id="PF02518">
    <property type="entry name" value="HATPase_c"/>
    <property type="match status" value="1"/>
</dbReference>
<dbReference type="InterPro" id="IPR011006">
    <property type="entry name" value="CheY-like_superfamily"/>
</dbReference>
<dbReference type="SMART" id="SM00387">
    <property type="entry name" value="HATPase_c"/>
    <property type="match status" value="1"/>
</dbReference>
<evidence type="ECO:0000313" key="9">
    <source>
        <dbReference type="EMBL" id="MFD1787017.1"/>
    </source>
</evidence>
<evidence type="ECO:0000256" key="1">
    <source>
        <dbReference type="ARBA" id="ARBA00000085"/>
    </source>
</evidence>
<dbReference type="CDD" id="cd00130">
    <property type="entry name" value="PAS"/>
    <property type="match status" value="1"/>
</dbReference>
<dbReference type="PROSITE" id="PS50113">
    <property type="entry name" value="PAC"/>
    <property type="match status" value="3"/>
</dbReference>
<dbReference type="SUPFAM" id="SSF55785">
    <property type="entry name" value="PYP-like sensor domain (PAS domain)"/>
    <property type="match status" value="4"/>
</dbReference>
<sequence>MVRYRVSARVTDFNGLSPRPMVVVSGQDITDEVRAHRKIVEGHRLLDIVTRSVDVGLAIVDQDMVFRFANRRFANAMGSEPRHLIKKTICGIGSANAQTLLEAARIGLNRPHVVPEVEWIESASPGGLWYRIAINPHADETDGGNLAVIVLEDITSRKIDEMEIRRSEMAARESETRLRALMEALPTPVVIADRDGAFTLVNAAYRRVCRPIGVPSSTSDYAMFHGRYPDGRMLSLDDWPMTRALKKGEVVVAERIDMQRSDDGTYRRFAISAAPVHDNKGNITGAIAAAEDLTELLDAEEAAGETEALLRMLVDSTRDHAVYMLNEEGSIVIWGGGARRLKQYDSAEVLGRNWSMFFGLADVADKLPERLLERARAEGVAYHRGWRYRKDGSRFWADTVLNTIENGGTIVGFAEVARDLTDERYAEAEIRLRNSALRAVSQGILVTDARNDNRIILASGGFTQLTGYECDAVIGQNCRFLQGPETDPAGLDAIRKAVAAGRECSVELINYREDGSKFWNALYLSPIFDEAGDLDKYIGVMADVTPRRDMETQLREGQKMDALGRLAGGIAHDFNNILTVINGNAEDLLYYAEKGDPTRDQLELILGAGERAEALTRQLLTFSRRDVSPASTVDVPATLNGMKALLRSLVGDSVTLTVDVSDDLWPALGEPGKVEQVIMNLVINARDALEDDRRIEVRARNVRLPKDKARNQAAGDYVQITVSDSGCGMSPDVVGRAFEPFFTTKGVLGSGLGLATVFGIVTQSGGRVSLESVPGVGTSVTVAFPRGEQQRRNVPADRANIATLPSARILLVEDEDEVRRYVRRVLERLGHDVIEARSGAEALEIERSTEGSIDILLSDIVMPGISGVVVADAFRKARPQTRIVLMSGYTEDALDPDNHDAFLQKPPTVEKMILALQGD</sequence>
<feature type="domain" description="Response regulatory" evidence="6">
    <location>
        <begin position="808"/>
        <end position="919"/>
    </location>
</feature>
<keyword evidence="10" id="KW-1185">Reference proteome</keyword>
<dbReference type="Gene3D" id="3.40.50.2300">
    <property type="match status" value="1"/>
</dbReference>
<reference evidence="10" key="1">
    <citation type="journal article" date="2019" name="Int. J. Syst. Evol. Microbiol.">
        <title>The Global Catalogue of Microorganisms (GCM) 10K type strain sequencing project: providing services to taxonomists for standard genome sequencing and annotation.</title>
        <authorList>
            <consortium name="The Broad Institute Genomics Platform"/>
            <consortium name="The Broad Institute Genome Sequencing Center for Infectious Disease"/>
            <person name="Wu L."/>
            <person name="Ma J."/>
        </authorList>
    </citation>
    <scope>NUCLEOTIDE SEQUENCE [LARGE SCALE GENOMIC DNA]</scope>
    <source>
        <strain evidence="10">Q85</strain>
    </source>
</reference>
<dbReference type="InterPro" id="IPR005467">
    <property type="entry name" value="His_kinase_dom"/>
</dbReference>
<comment type="catalytic activity">
    <reaction evidence="1">
        <text>ATP + protein L-histidine = ADP + protein N-phospho-L-histidine.</text>
        <dbReference type="EC" id="2.7.13.3"/>
    </reaction>
</comment>
<dbReference type="SUPFAM" id="SSF55874">
    <property type="entry name" value="ATPase domain of HSP90 chaperone/DNA topoisomerase II/histidine kinase"/>
    <property type="match status" value="1"/>
</dbReference>
<dbReference type="Pfam" id="PF13188">
    <property type="entry name" value="PAS_8"/>
    <property type="match status" value="1"/>
</dbReference>
<dbReference type="CDD" id="cd00156">
    <property type="entry name" value="REC"/>
    <property type="match status" value="1"/>
</dbReference>
<dbReference type="CDD" id="cd00082">
    <property type="entry name" value="HisKA"/>
    <property type="match status" value="1"/>
</dbReference>
<dbReference type="NCBIfam" id="TIGR00229">
    <property type="entry name" value="sensory_box"/>
    <property type="match status" value="2"/>
</dbReference>
<accession>A0ABW4NA34</accession>
<feature type="domain" description="Histidine kinase" evidence="5">
    <location>
        <begin position="569"/>
        <end position="788"/>
    </location>
</feature>
<dbReference type="InterPro" id="IPR004358">
    <property type="entry name" value="Sig_transdc_His_kin-like_C"/>
</dbReference>
<dbReference type="InterPro" id="IPR003594">
    <property type="entry name" value="HATPase_dom"/>
</dbReference>
<dbReference type="InterPro" id="IPR000700">
    <property type="entry name" value="PAS-assoc_C"/>
</dbReference>
<feature type="domain" description="PAC" evidence="8">
    <location>
        <begin position="502"/>
        <end position="556"/>
    </location>
</feature>
<dbReference type="Pfam" id="PF00072">
    <property type="entry name" value="Response_reg"/>
    <property type="match status" value="1"/>
</dbReference>
<evidence type="ECO:0000256" key="4">
    <source>
        <dbReference type="PROSITE-ProRule" id="PRU00169"/>
    </source>
</evidence>
<dbReference type="PROSITE" id="PS50109">
    <property type="entry name" value="HIS_KIN"/>
    <property type="match status" value="1"/>
</dbReference>